<dbReference type="InterPro" id="IPR008515">
    <property type="entry name" value="Ubiquitin-like_Pup"/>
</dbReference>
<comment type="caution">
    <text evidence="5">Lacks conserved residue(s) required for the propagation of feature annotation.</text>
</comment>
<dbReference type="EMBL" id="BSTX01000002">
    <property type="protein sequence ID" value="GLZ79093.1"/>
    <property type="molecule type" value="Genomic_DNA"/>
</dbReference>
<comment type="subunit">
    <text evidence="5">Strongly interacts with the proteasome-associated ATPase ARC through a hydrophobic interface; the interacting region of Pup lies in its C-terminal half. There is one Pup binding site per ARC hexamer ring.</text>
</comment>
<evidence type="ECO:0000256" key="1">
    <source>
        <dbReference type="ARBA" id="ARBA00004707"/>
    </source>
</evidence>
<feature type="region of interest" description="ARC ATPase binding" evidence="5">
    <location>
        <begin position="71"/>
        <end position="108"/>
    </location>
</feature>
<comment type="function">
    <text evidence="5">Protein modifier that is covalently attached to lysine residues of substrate proteins, thereby targeting them for proteasomal degradation. The tagging system is termed pupylation.</text>
</comment>
<keyword evidence="8" id="KW-1185">Reference proteome</keyword>
<evidence type="ECO:0000256" key="2">
    <source>
        <dbReference type="ARBA" id="ARBA00010616"/>
    </source>
</evidence>
<evidence type="ECO:0000313" key="8">
    <source>
        <dbReference type="Proteomes" id="UP001165079"/>
    </source>
</evidence>
<keyword evidence="5" id="KW-1017">Isopeptide bond</keyword>
<evidence type="ECO:0000256" key="4">
    <source>
        <dbReference type="ARBA" id="ARBA00032321"/>
    </source>
</evidence>
<accession>A0A9W6SN91</accession>
<evidence type="ECO:0000256" key="5">
    <source>
        <dbReference type="HAMAP-Rule" id="MF_02106"/>
    </source>
</evidence>
<evidence type="ECO:0000256" key="6">
    <source>
        <dbReference type="SAM" id="MobiDB-lite"/>
    </source>
</evidence>
<comment type="similarity">
    <text evidence="2 5">Belongs to the prokaryotic ubiquitin-like protein family.</text>
</comment>
<gene>
    <name evidence="5" type="primary">pup</name>
    <name evidence="7" type="ORF">Afil01_39000</name>
</gene>
<dbReference type="GO" id="GO:0031386">
    <property type="term" value="F:protein tag activity"/>
    <property type="evidence" value="ECO:0007669"/>
    <property type="project" value="UniProtKB-UniRule"/>
</dbReference>
<dbReference type="GO" id="GO:0070490">
    <property type="term" value="P:protein pupylation"/>
    <property type="evidence" value="ECO:0007669"/>
    <property type="project" value="UniProtKB-UniRule"/>
</dbReference>
<comment type="pathway">
    <text evidence="1 5">Protein degradation; proteasomal Pup-dependent pathway.</text>
</comment>
<evidence type="ECO:0000313" key="7">
    <source>
        <dbReference type="EMBL" id="GLZ79093.1"/>
    </source>
</evidence>
<dbReference type="GO" id="GO:0010498">
    <property type="term" value="P:proteasomal protein catabolic process"/>
    <property type="evidence" value="ECO:0007669"/>
    <property type="project" value="UniProtKB-UniRule"/>
</dbReference>
<sequence length="114" mass="12647">MWTGVRRVRTPDLRGTVQSTRLAHQYTAVTVSYPETGHEVMAMATKDSGGQSQSSRSRQESEIDETPPPEANPEVQARHEELTEEVDDLLDEIDAALESNASEFVRSFVQKGGE</sequence>
<reference evidence="7" key="1">
    <citation type="submission" date="2023-03" db="EMBL/GenBank/DDBJ databases">
        <title>Actinorhabdospora filicis NBRC 111898.</title>
        <authorList>
            <person name="Ichikawa N."/>
            <person name="Sato H."/>
            <person name="Tonouchi N."/>
        </authorList>
    </citation>
    <scope>NUCLEOTIDE SEQUENCE</scope>
    <source>
        <strain evidence="7">NBRC 111898</strain>
    </source>
</reference>
<name>A0A9W6SN91_9ACTN</name>
<keyword evidence="5" id="KW-0833">Ubl conjugation pathway</keyword>
<feature type="cross-link" description="Isoglutamyl lysine isopeptide (Glu-Lys) (interchain with K-? in acceptor proteins)" evidence="5">
    <location>
        <position position="114"/>
    </location>
</feature>
<dbReference type="NCBIfam" id="TIGR03687">
    <property type="entry name" value="pupylate_cterm"/>
    <property type="match status" value="1"/>
</dbReference>
<dbReference type="HAMAP" id="MF_02106">
    <property type="entry name" value="Pup"/>
    <property type="match status" value="1"/>
</dbReference>
<dbReference type="GO" id="GO:0019941">
    <property type="term" value="P:modification-dependent protein catabolic process"/>
    <property type="evidence" value="ECO:0007669"/>
    <property type="project" value="UniProtKB-UniRule"/>
</dbReference>
<comment type="domain">
    <text evidence="5">The N-terminal unstructured half of Pup provides a signal required to initiate unfolding and degradation by the proteasome but is not needed for pupylation, while the C-terminal helical half of Pup interacts with ARC to target proteins to the proteasome.</text>
</comment>
<dbReference type="Proteomes" id="UP001165079">
    <property type="component" value="Unassembled WGS sequence"/>
</dbReference>
<dbReference type="GO" id="GO:0070628">
    <property type="term" value="F:proteasome binding"/>
    <property type="evidence" value="ECO:0007669"/>
    <property type="project" value="UniProtKB-UniRule"/>
</dbReference>
<dbReference type="Pfam" id="PF05639">
    <property type="entry name" value="Pup"/>
    <property type="match status" value="1"/>
</dbReference>
<evidence type="ECO:0000256" key="3">
    <source>
        <dbReference type="ARBA" id="ARBA00016748"/>
    </source>
</evidence>
<feature type="region of interest" description="Disordered" evidence="6">
    <location>
        <begin position="40"/>
        <end position="77"/>
    </location>
</feature>
<comment type="caution">
    <text evidence="7">The sequence shown here is derived from an EMBL/GenBank/DDBJ whole genome shotgun (WGS) entry which is preliminary data.</text>
</comment>
<proteinExistence type="inferred from homology"/>
<protein>
    <recommendedName>
        <fullName evidence="3 5">Prokaryotic ubiquitin-like protein Pup</fullName>
    </recommendedName>
    <alternativeName>
        <fullName evidence="4 5">Bacterial ubiquitin-like modifier</fullName>
    </alternativeName>
</protein>
<dbReference type="AlphaFoldDB" id="A0A9W6SN91"/>
<organism evidence="7 8">
    <name type="scientific">Actinorhabdospora filicis</name>
    <dbReference type="NCBI Taxonomy" id="1785913"/>
    <lineage>
        <taxon>Bacteria</taxon>
        <taxon>Bacillati</taxon>
        <taxon>Actinomycetota</taxon>
        <taxon>Actinomycetes</taxon>
        <taxon>Micromonosporales</taxon>
        <taxon>Micromonosporaceae</taxon>
        <taxon>Actinorhabdospora</taxon>
    </lineage>
</organism>